<evidence type="ECO:0000313" key="14">
    <source>
        <dbReference type="Proteomes" id="UP000441208"/>
    </source>
</evidence>
<dbReference type="PROSITE" id="PS50011">
    <property type="entry name" value="PROTEIN_KINASE_DOM"/>
    <property type="match status" value="1"/>
</dbReference>
<evidence type="ECO:0000313" key="8">
    <source>
        <dbReference type="EMBL" id="KAE9218862.1"/>
    </source>
</evidence>
<dbReference type="Proteomes" id="UP000433483">
    <property type="component" value="Unassembled WGS sequence"/>
</dbReference>
<dbReference type="Proteomes" id="UP000441208">
    <property type="component" value="Unassembled WGS sequence"/>
</dbReference>
<evidence type="ECO:0000313" key="11">
    <source>
        <dbReference type="Proteomes" id="UP000437068"/>
    </source>
</evidence>
<dbReference type="GO" id="GO:0005524">
    <property type="term" value="F:ATP binding"/>
    <property type="evidence" value="ECO:0007669"/>
    <property type="project" value="UniProtKB-KW"/>
</dbReference>
<evidence type="ECO:0000313" key="7">
    <source>
        <dbReference type="EMBL" id="KAE9201763.1"/>
    </source>
</evidence>
<dbReference type="PANTHER" id="PTHR24418">
    <property type="entry name" value="TYROSINE-PROTEIN KINASE"/>
    <property type="match status" value="1"/>
</dbReference>
<protein>
    <recommendedName>
        <fullName evidence="3">Protein kinase domain-containing protein</fullName>
    </recommendedName>
</protein>
<comment type="caution">
    <text evidence="4">The sequence shown here is derived from an EMBL/GenBank/DDBJ whole genome shotgun (WGS) entry which is preliminary data.</text>
</comment>
<evidence type="ECO:0000313" key="5">
    <source>
        <dbReference type="EMBL" id="KAE9101181.1"/>
    </source>
</evidence>
<dbReference type="Proteomes" id="UP000437068">
    <property type="component" value="Unassembled WGS sequence"/>
</dbReference>
<reference evidence="4 15" key="1">
    <citation type="submission" date="2018-09" db="EMBL/GenBank/DDBJ databases">
        <title>Genomic investigation of the strawberry pathogen Phytophthora fragariae indicates pathogenicity is determined by transcriptional variation in three key races.</title>
        <authorList>
            <person name="Adams T.M."/>
            <person name="Armitage A.D."/>
            <person name="Sobczyk M.K."/>
            <person name="Bates H.J."/>
            <person name="Dunwell J.M."/>
            <person name="Nellist C.F."/>
            <person name="Harrison R.J."/>
        </authorList>
    </citation>
    <scope>NUCLEOTIDE SEQUENCE [LARGE SCALE GENOMIC DNA]</scope>
    <source>
        <strain evidence="9 11">A4</strain>
        <strain evidence="8 12">BC-1</strain>
        <strain evidence="7 10">NOV-27</strain>
        <strain evidence="6 13">NOV-5</strain>
        <strain evidence="5 14">NOV-71</strain>
        <strain evidence="4 15">SCRP245</strain>
    </source>
</reference>
<dbReference type="InterPro" id="IPR000719">
    <property type="entry name" value="Prot_kinase_dom"/>
</dbReference>
<dbReference type="AlphaFoldDB" id="A0A6A3KA59"/>
<name>A0A6A3KA59_9STRA</name>
<dbReference type="Proteomes" id="UP000440732">
    <property type="component" value="Unassembled WGS sequence"/>
</dbReference>
<dbReference type="SUPFAM" id="SSF56112">
    <property type="entry name" value="Protein kinase-like (PK-like)"/>
    <property type="match status" value="1"/>
</dbReference>
<evidence type="ECO:0000256" key="1">
    <source>
        <dbReference type="ARBA" id="ARBA00022741"/>
    </source>
</evidence>
<sequence length="469" mass="52580">MEAQSFLIVGLKGSHLSRETLLELVPRCSRMPELEAPITKLLARLQLLHDLVASRDPMDPVKRQYIDVVVSETLVAAIRELQLKLSDVAQALGVADTPEMTAWSEGWGDVWGQQCSILNDLVAGTPENLLASEFRGDKKLQAVLMTLNSSLHWNSQAPEMQQLKRATLDRVMQCSNQQGLRLFPWFIPMDDVEFEDESIMGTGTIGHTSRGTWRRDGVRIDVMVKCLFKETSDDVDVEEAFLRQLELWVNLPDSAHILKLYGGSHASQPPFYVCENAYNGNIADFLGDGTHSVMFWRLFEQVVKGLKFLHEMNIVHGGLRCSNILIGADYTAKISDFGFSSVRTLSAGLSAGSAKASAATVRWKPKEVFTDPGTDAKRFESDVYSLAMSMIEAKAGLPFCDADDAEALAQIMKGEEHPRPDEVTDDEWKFIRQLCNPDFSLRPTLNQVLERMNVFAQEEERRYPRAHIA</sequence>
<dbReference type="EMBL" id="QXFZ01000923">
    <property type="protein sequence ID" value="KAE9101181.1"/>
    <property type="molecule type" value="Genomic_DNA"/>
</dbReference>
<dbReference type="Gene3D" id="1.10.510.10">
    <property type="entry name" value="Transferase(Phosphotransferase) domain 1"/>
    <property type="match status" value="1"/>
</dbReference>
<keyword evidence="1" id="KW-0547">Nucleotide-binding</keyword>
<dbReference type="InterPro" id="IPR001245">
    <property type="entry name" value="Ser-Thr/Tyr_kinase_cat_dom"/>
</dbReference>
<dbReference type="Pfam" id="PF07714">
    <property type="entry name" value="PK_Tyr_Ser-Thr"/>
    <property type="match status" value="1"/>
</dbReference>
<feature type="domain" description="Protein kinase" evidence="3">
    <location>
        <begin position="194"/>
        <end position="455"/>
    </location>
</feature>
<dbReference type="Proteomes" id="UP000440367">
    <property type="component" value="Unassembled WGS sequence"/>
</dbReference>
<gene>
    <name evidence="9" type="ORF">PF001_g14423</name>
    <name evidence="8" type="ORF">PF002_g16368</name>
    <name evidence="7" type="ORF">PF005_g14822</name>
    <name evidence="6" type="ORF">PF006_g14000</name>
    <name evidence="5" type="ORF">PF007_g15245</name>
    <name evidence="4" type="ORF">PF011_g13953</name>
</gene>
<evidence type="ECO:0000313" key="15">
    <source>
        <dbReference type="Proteomes" id="UP000460718"/>
    </source>
</evidence>
<dbReference type="OrthoDB" id="119646at2759"/>
<evidence type="ECO:0000313" key="13">
    <source>
        <dbReference type="Proteomes" id="UP000440732"/>
    </source>
</evidence>
<keyword evidence="2" id="KW-0067">ATP-binding</keyword>
<evidence type="ECO:0000259" key="3">
    <source>
        <dbReference type="PROSITE" id="PS50011"/>
    </source>
</evidence>
<dbReference type="InterPro" id="IPR011009">
    <property type="entry name" value="Kinase-like_dom_sf"/>
</dbReference>
<evidence type="ECO:0000313" key="9">
    <source>
        <dbReference type="EMBL" id="KAE9301487.1"/>
    </source>
</evidence>
<keyword evidence="10" id="KW-1185">Reference proteome</keyword>
<evidence type="ECO:0000313" key="6">
    <source>
        <dbReference type="EMBL" id="KAE9138252.1"/>
    </source>
</evidence>
<evidence type="ECO:0000313" key="12">
    <source>
        <dbReference type="Proteomes" id="UP000440367"/>
    </source>
</evidence>
<dbReference type="GO" id="GO:0004672">
    <property type="term" value="F:protein kinase activity"/>
    <property type="evidence" value="ECO:0007669"/>
    <property type="project" value="InterPro"/>
</dbReference>
<evidence type="ECO:0000313" key="10">
    <source>
        <dbReference type="Proteomes" id="UP000433483"/>
    </source>
</evidence>
<dbReference type="EMBL" id="QXFW01000881">
    <property type="protein sequence ID" value="KAE9000984.1"/>
    <property type="molecule type" value="Genomic_DNA"/>
</dbReference>
<organism evidence="4 15">
    <name type="scientific">Phytophthora fragariae</name>
    <dbReference type="NCBI Taxonomy" id="53985"/>
    <lineage>
        <taxon>Eukaryota</taxon>
        <taxon>Sar</taxon>
        <taxon>Stramenopiles</taxon>
        <taxon>Oomycota</taxon>
        <taxon>Peronosporomycetes</taxon>
        <taxon>Peronosporales</taxon>
        <taxon>Peronosporaceae</taxon>
        <taxon>Phytophthora</taxon>
    </lineage>
</organism>
<accession>A0A6A3KA59</accession>
<dbReference type="EMBL" id="QXGB01000893">
    <property type="protein sequence ID" value="KAE9201763.1"/>
    <property type="molecule type" value="Genomic_DNA"/>
</dbReference>
<dbReference type="Proteomes" id="UP000460718">
    <property type="component" value="Unassembled WGS sequence"/>
</dbReference>
<dbReference type="EMBL" id="QXGA01000858">
    <property type="protein sequence ID" value="KAE9138252.1"/>
    <property type="molecule type" value="Genomic_DNA"/>
</dbReference>
<dbReference type="EMBL" id="QXGE01000896">
    <property type="protein sequence ID" value="KAE9301487.1"/>
    <property type="molecule type" value="Genomic_DNA"/>
</dbReference>
<dbReference type="InterPro" id="IPR050198">
    <property type="entry name" value="Non-receptor_tyrosine_kinases"/>
</dbReference>
<evidence type="ECO:0000256" key="2">
    <source>
        <dbReference type="ARBA" id="ARBA00022840"/>
    </source>
</evidence>
<evidence type="ECO:0000313" key="4">
    <source>
        <dbReference type="EMBL" id="KAE9000984.1"/>
    </source>
</evidence>
<proteinExistence type="predicted"/>
<dbReference type="EMBL" id="QXGD01000964">
    <property type="protein sequence ID" value="KAE9218862.1"/>
    <property type="molecule type" value="Genomic_DNA"/>
</dbReference>